<protein>
    <submittedName>
        <fullName evidence="1">Uncharacterized protein</fullName>
    </submittedName>
</protein>
<dbReference type="AlphaFoldDB" id="A0A0E9WJF9"/>
<evidence type="ECO:0000313" key="1">
    <source>
        <dbReference type="EMBL" id="JAH89623.1"/>
    </source>
</evidence>
<reference evidence="1" key="1">
    <citation type="submission" date="2014-11" db="EMBL/GenBank/DDBJ databases">
        <authorList>
            <person name="Amaro Gonzalez C."/>
        </authorList>
    </citation>
    <scope>NUCLEOTIDE SEQUENCE</scope>
</reference>
<sequence>MMINYPGFKGKLKLLAQQTKQIFRPNMNYTLRICNNRLKSKLVRINTI</sequence>
<proteinExistence type="predicted"/>
<accession>A0A0E9WJF9</accession>
<organism evidence="1">
    <name type="scientific">Anguilla anguilla</name>
    <name type="common">European freshwater eel</name>
    <name type="synonym">Muraena anguilla</name>
    <dbReference type="NCBI Taxonomy" id="7936"/>
    <lineage>
        <taxon>Eukaryota</taxon>
        <taxon>Metazoa</taxon>
        <taxon>Chordata</taxon>
        <taxon>Craniata</taxon>
        <taxon>Vertebrata</taxon>
        <taxon>Euteleostomi</taxon>
        <taxon>Actinopterygii</taxon>
        <taxon>Neopterygii</taxon>
        <taxon>Teleostei</taxon>
        <taxon>Anguilliformes</taxon>
        <taxon>Anguillidae</taxon>
        <taxon>Anguilla</taxon>
    </lineage>
</organism>
<reference evidence="1" key="2">
    <citation type="journal article" date="2015" name="Fish Shellfish Immunol.">
        <title>Early steps in the European eel (Anguilla anguilla)-Vibrio vulnificus interaction in the gills: Role of the RtxA13 toxin.</title>
        <authorList>
            <person name="Callol A."/>
            <person name="Pajuelo D."/>
            <person name="Ebbesson L."/>
            <person name="Teles M."/>
            <person name="MacKenzie S."/>
            <person name="Amaro C."/>
        </authorList>
    </citation>
    <scope>NUCLEOTIDE SEQUENCE</scope>
</reference>
<dbReference type="EMBL" id="GBXM01018954">
    <property type="protein sequence ID" value="JAH89623.1"/>
    <property type="molecule type" value="Transcribed_RNA"/>
</dbReference>
<name>A0A0E9WJF9_ANGAN</name>